<sequence>MPTATTSKSSRAYRTTKFILLVMSKIPVPSIPTCLKPARTPPPPPPPMSRAAKRRSLQPEFLPERREATIRPERRQSAKRKSLPPTPRPVSMVTSVPSEKTIIE</sequence>
<proteinExistence type="predicted"/>
<dbReference type="Proteomes" id="UP001302367">
    <property type="component" value="Chromosome 8"/>
</dbReference>
<dbReference type="OrthoDB" id="3637940at2759"/>
<evidence type="ECO:0000313" key="5">
    <source>
        <dbReference type="Proteomes" id="UP001302367"/>
    </source>
</evidence>
<evidence type="ECO:0000256" key="1">
    <source>
        <dbReference type="SAM" id="MobiDB-lite"/>
    </source>
</evidence>
<keyword evidence="5" id="KW-1185">Reference proteome</keyword>
<accession>A0A2G5HTY0</accession>
<feature type="region of interest" description="Disordered" evidence="1">
    <location>
        <begin position="33"/>
        <end position="104"/>
    </location>
</feature>
<evidence type="ECO:0000313" key="4">
    <source>
        <dbReference type="Proteomes" id="UP000230605"/>
    </source>
</evidence>
<organism evidence="2 4">
    <name type="scientific">Cercospora beticola</name>
    <name type="common">Sugarbeet leaf spot fungus</name>
    <dbReference type="NCBI Taxonomy" id="122368"/>
    <lineage>
        <taxon>Eukaryota</taxon>
        <taxon>Fungi</taxon>
        <taxon>Dikarya</taxon>
        <taxon>Ascomycota</taxon>
        <taxon>Pezizomycotina</taxon>
        <taxon>Dothideomycetes</taxon>
        <taxon>Dothideomycetidae</taxon>
        <taxon>Mycosphaerellales</taxon>
        <taxon>Mycosphaerellaceae</taxon>
        <taxon>Cercospora</taxon>
    </lineage>
</organism>
<feature type="compositionally biased region" description="Pro residues" evidence="1">
    <location>
        <begin position="39"/>
        <end position="48"/>
    </location>
</feature>
<dbReference type="EMBL" id="LKMD01000103">
    <property type="protein sequence ID" value="PIA95986.1"/>
    <property type="molecule type" value="Genomic_DNA"/>
</dbReference>
<evidence type="ECO:0000313" key="3">
    <source>
        <dbReference type="EMBL" id="WPB06763.1"/>
    </source>
</evidence>
<reference evidence="3 5" key="2">
    <citation type="submission" date="2023-09" db="EMBL/GenBank/DDBJ databases">
        <title>Complete-Gapless Cercospora beticola genome.</title>
        <authorList>
            <person name="Wyatt N.A."/>
            <person name="Spanner R.E."/>
            <person name="Bolton M.D."/>
        </authorList>
    </citation>
    <scope>NUCLEOTIDE SEQUENCE [LARGE SCALE GENOMIC DNA]</scope>
    <source>
        <strain evidence="3">Cb09-40</strain>
    </source>
</reference>
<feature type="compositionally biased region" description="Basic and acidic residues" evidence="1">
    <location>
        <begin position="62"/>
        <end position="76"/>
    </location>
</feature>
<evidence type="ECO:0000313" key="2">
    <source>
        <dbReference type="EMBL" id="PIA95986.1"/>
    </source>
</evidence>
<gene>
    <name evidence="2" type="ORF">CB0940_10062</name>
    <name evidence="3" type="ORF">RHO25_011423</name>
</gene>
<dbReference type="Proteomes" id="UP000230605">
    <property type="component" value="Chromosome 8"/>
</dbReference>
<reference evidence="2 4" key="1">
    <citation type="submission" date="2015-10" db="EMBL/GenBank/DDBJ databases">
        <title>The cercosporin biosynthetic gene cluster was horizontally transferred to several fungal lineages and shown to be expanded in Cercospora beticola based on microsynteny with recipient genomes.</title>
        <authorList>
            <person name="De Jonge R."/>
            <person name="Ebert M.K."/>
            <person name="Suttle J.C."/>
            <person name="Jurick Ii W.M."/>
            <person name="Secor G.A."/>
            <person name="Thomma B.P."/>
            <person name="Van De Peer Y."/>
            <person name="Bolton M.D."/>
        </authorList>
    </citation>
    <scope>NUCLEOTIDE SEQUENCE [LARGE SCALE GENOMIC DNA]</scope>
    <source>
        <strain evidence="2 4">09-40</strain>
    </source>
</reference>
<dbReference type="EMBL" id="CP134191">
    <property type="protein sequence ID" value="WPB06763.1"/>
    <property type="molecule type" value="Genomic_DNA"/>
</dbReference>
<protein>
    <submittedName>
        <fullName evidence="2">Uncharacterized protein</fullName>
    </submittedName>
</protein>
<dbReference type="AlphaFoldDB" id="A0A2G5HTY0"/>
<name>A0A2G5HTY0_CERBT</name>